<dbReference type="InterPro" id="IPR002514">
    <property type="entry name" value="Transposase_8"/>
</dbReference>
<dbReference type="AlphaFoldDB" id="A0A4Z1SQI1"/>
<dbReference type="SUPFAM" id="SSF46689">
    <property type="entry name" value="Homeodomain-like"/>
    <property type="match status" value="1"/>
</dbReference>
<dbReference type="Proteomes" id="UP000315496">
    <property type="component" value="Chromosome 4"/>
</dbReference>
<keyword evidence="2" id="KW-1185">Reference proteome</keyword>
<evidence type="ECO:0000313" key="2">
    <source>
        <dbReference type="Proteomes" id="UP000315496"/>
    </source>
</evidence>
<gene>
    <name evidence="1" type="ORF">GMRT_11026</name>
</gene>
<dbReference type="EMBL" id="VDLU01000004">
    <property type="protein sequence ID" value="TNJ27185.1"/>
    <property type="molecule type" value="Genomic_DNA"/>
</dbReference>
<dbReference type="VEuPathDB" id="GiardiaDB:GMRT_11026"/>
<dbReference type="InterPro" id="IPR009057">
    <property type="entry name" value="Homeodomain-like_sf"/>
</dbReference>
<dbReference type="GO" id="GO:0004803">
    <property type="term" value="F:transposase activity"/>
    <property type="evidence" value="ECO:0007669"/>
    <property type="project" value="InterPro"/>
</dbReference>
<organism evidence="1 2">
    <name type="scientific">Giardia muris</name>
    <dbReference type="NCBI Taxonomy" id="5742"/>
    <lineage>
        <taxon>Eukaryota</taxon>
        <taxon>Metamonada</taxon>
        <taxon>Diplomonadida</taxon>
        <taxon>Hexamitidae</taxon>
        <taxon>Giardiinae</taxon>
        <taxon>Giardia</taxon>
    </lineage>
</organism>
<dbReference type="GO" id="GO:0006313">
    <property type="term" value="P:DNA transposition"/>
    <property type="evidence" value="ECO:0007669"/>
    <property type="project" value="InterPro"/>
</dbReference>
<dbReference type="Pfam" id="PF01527">
    <property type="entry name" value="HTH_Tnp_1"/>
    <property type="match status" value="1"/>
</dbReference>
<reference evidence="1 2" key="1">
    <citation type="submission" date="2019-05" db="EMBL/GenBank/DDBJ databases">
        <title>The compact genome of Giardia muris reveals important steps in the evolution of intestinal protozoan parasites.</title>
        <authorList>
            <person name="Xu F."/>
            <person name="Jimenez-Gonzalez A."/>
            <person name="Einarsson E."/>
            <person name="Astvaldsson A."/>
            <person name="Peirasmaki D."/>
            <person name="Eckmann L."/>
            <person name="Andersson J.O."/>
            <person name="Svard S.G."/>
            <person name="Jerlstrom-Hultqvist J."/>
        </authorList>
    </citation>
    <scope>NUCLEOTIDE SEQUENCE [LARGE SCALE GENOMIC DNA]</scope>
    <source>
        <strain evidence="1 2">Roberts-Thomson</strain>
    </source>
</reference>
<dbReference type="GO" id="GO:0003677">
    <property type="term" value="F:DNA binding"/>
    <property type="evidence" value="ECO:0007669"/>
    <property type="project" value="InterPro"/>
</dbReference>
<sequence>MARCHLKTSRYTTDIKRSILRIHKLGMSIAEVSRRTGIPAGTIRSWKARLSAHGGSGGEAPSGDVRAERHICELTDIVIAALYVSDQVALGAYRTEGENCCDSSFDARQLVQTPCYQVPRVSEVSTSLPLTALPPPPAMMLDSPPYHTRANGYL</sequence>
<comment type="caution">
    <text evidence="1">The sequence shown here is derived from an EMBL/GenBank/DDBJ whole genome shotgun (WGS) entry which is preliminary data.</text>
</comment>
<evidence type="ECO:0000313" key="1">
    <source>
        <dbReference type="EMBL" id="TNJ27185.1"/>
    </source>
</evidence>
<accession>A0A4Z1SQI1</accession>
<proteinExistence type="predicted"/>
<protein>
    <submittedName>
        <fullName evidence="1">Helix-turn-helix domain-containing protein</fullName>
    </submittedName>
</protein>
<name>A0A4Z1SQI1_GIAMU</name>